<feature type="binding site" description="axial binding residue" evidence="6">
    <location>
        <position position="443"/>
    </location>
    <ligand>
        <name>heme</name>
        <dbReference type="ChEBI" id="CHEBI:30413"/>
    </ligand>
    <ligandPart>
        <name>Fe</name>
        <dbReference type="ChEBI" id="CHEBI:18248"/>
    </ligandPart>
</feature>
<dbReference type="PANTHER" id="PTHR46300">
    <property type="entry name" value="P450, PUTATIVE (EUROFUNG)-RELATED-RELATED"/>
    <property type="match status" value="1"/>
</dbReference>
<dbReference type="AlphaFoldDB" id="A0A1V8SER4"/>
<dbReference type="EMBL" id="NAJO01000054">
    <property type="protein sequence ID" value="OQN97460.1"/>
    <property type="molecule type" value="Genomic_DNA"/>
</dbReference>
<dbReference type="Proteomes" id="UP000192596">
    <property type="component" value="Unassembled WGS sequence"/>
</dbReference>
<dbReference type="Pfam" id="PF00067">
    <property type="entry name" value="p450"/>
    <property type="match status" value="1"/>
</dbReference>
<dbReference type="InterPro" id="IPR017972">
    <property type="entry name" value="Cyt_P450_CS"/>
</dbReference>
<dbReference type="GO" id="GO:0016705">
    <property type="term" value="F:oxidoreductase activity, acting on paired donors, with incorporation or reduction of molecular oxygen"/>
    <property type="evidence" value="ECO:0007669"/>
    <property type="project" value="InterPro"/>
</dbReference>
<dbReference type="PRINTS" id="PR00385">
    <property type="entry name" value="P450"/>
</dbReference>
<dbReference type="OrthoDB" id="1055148at2759"/>
<keyword evidence="6 7" id="KW-0349">Heme</keyword>
<dbReference type="InterPro" id="IPR050364">
    <property type="entry name" value="Cytochrome_P450_fung"/>
</dbReference>
<comment type="cofactor">
    <cofactor evidence="6">
        <name>heme</name>
        <dbReference type="ChEBI" id="CHEBI:30413"/>
    </cofactor>
</comment>
<dbReference type="GO" id="GO:0004497">
    <property type="term" value="F:monooxygenase activity"/>
    <property type="evidence" value="ECO:0007669"/>
    <property type="project" value="UniProtKB-KW"/>
</dbReference>
<dbReference type="GO" id="GO:0020037">
    <property type="term" value="F:heme binding"/>
    <property type="evidence" value="ECO:0007669"/>
    <property type="project" value="InterPro"/>
</dbReference>
<reference evidence="9" key="1">
    <citation type="submission" date="2017-03" db="EMBL/GenBank/DDBJ databases">
        <title>Genomes of endolithic fungi from Antarctica.</title>
        <authorList>
            <person name="Coleine C."/>
            <person name="Masonjones S."/>
            <person name="Stajich J.E."/>
        </authorList>
    </citation>
    <scope>NUCLEOTIDE SEQUENCE [LARGE SCALE GENOMIC DNA]</scope>
    <source>
        <strain evidence="9">CCFEE 5527</strain>
    </source>
</reference>
<evidence type="ECO:0000313" key="9">
    <source>
        <dbReference type="Proteomes" id="UP000192596"/>
    </source>
</evidence>
<dbReference type="PRINTS" id="PR00463">
    <property type="entry name" value="EP450I"/>
</dbReference>
<keyword evidence="5 7" id="KW-0503">Monooxygenase</keyword>
<dbReference type="InterPro" id="IPR002401">
    <property type="entry name" value="Cyt_P450_E_grp-I"/>
</dbReference>
<dbReference type="GO" id="GO:0005506">
    <property type="term" value="F:iron ion binding"/>
    <property type="evidence" value="ECO:0007669"/>
    <property type="project" value="InterPro"/>
</dbReference>
<protein>
    <recommendedName>
        <fullName evidence="10">Cytochrome P450 monooxygenase</fullName>
    </recommendedName>
</protein>
<evidence type="ECO:0000256" key="3">
    <source>
        <dbReference type="ARBA" id="ARBA00023002"/>
    </source>
</evidence>
<evidence type="ECO:0000256" key="4">
    <source>
        <dbReference type="ARBA" id="ARBA00023004"/>
    </source>
</evidence>
<name>A0A1V8SER4_9PEZI</name>
<gene>
    <name evidence="8" type="ORF">B0A48_16619</name>
</gene>
<evidence type="ECO:0000256" key="2">
    <source>
        <dbReference type="ARBA" id="ARBA00022723"/>
    </source>
</evidence>
<dbReference type="PROSITE" id="PS00086">
    <property type="entry name" value="CYTOCHROME_P450"/>
    <property type="match status" value="1"/>
</dbReference>
<dbReference type="PANTHER" id="PTHR46300:SF2">
    <property type="entry name" value="CYTOCHROME P450 MONOOXYGENASE ALNH-RELATED"/>
    <property type="match status" value="1"/>
</dbReference>
<dbReference type="SUPFAM" id="SSF48264">
    <property type="entry name" value="Cytochrome P450"/>
    <property type="match status" value="1"/>
</dbReference>
<keyword evidence="3 7" id="KW-0560">Oxidoreductase</keyword>
<dbReference type="STRING" id="1507870.A0A1V8SER4"/>
<organism evidence="8 9">
    <name type="scientific">Cryoendolithus antarcticus</name>
    <dbReference type="NCBI Taxonomy" id="1507870"/>
    <lineage>
        <taxon>Eukaryota</taxon>
        <taxon>Fungi</taxon>
        <taxon>Dikarya</taxon>
        <taxon>Ascomycota</taxon>
        <taxon>Pezizomycotina</taxon>
        <taxon>Dothideomycetes</taxon>
        <taxon>Dothideomycetidae</taxon>
        <taxon>Cladosporiales</taxon>
        <taxon>Cladosporiaceae</taxon>
        <taxon>Cryoendolithus</taxon>
    </lineage>
</organism>
<keyword evidence="2 6" id="KW-0479">Metal-binding</keyword>
<dbReference type="Gene3D" id="1.10.630.10">
    <property type="entry name" value="Cytochrome P450"/>
    <property type="match status" value="1"/>
</dbReference>
<evidence type="ECO:0008006" key="10">
    <source>
        <dbReference type="Google" id="ProtNLM"/>
    </source>
</evidence>
<sequence>MDRSTLIIAVAGLALVLGVARLMRIGRRPKGYPPGPPTIPLLGNIHQMPTKDAHLQFQAWAQEYGDCYSLMLGTKTMIVLSSDEAVKELLDRRSGTYSDRPELYIGQTLCSDGLRMLMMGYGSHWRMMRKMVHNLLNQNIAARYVPYQQLENQNMLNDILDTPNDFLHHIRRYSNALTTSMVFGWRTPTYEDAKMQQLFDGFSEFADINQTGVAALIDAFPLLRQLPDFLVPTKAKAKRLHKAERELYLGHWLRAKEEIRNGTISQCFCVGMAQAQEKDGFSDAQAAYTSGTLLEAGSDTTSNTLYAFVQAMLLYPDVQRHSQEQIDHVVGTERLPTMEDAEKIPIVRCLMKETLRWMPTTILGAVPHATNADDTYKGFFIPKGAGVLNNVWAINMDPKRAPNPREFRPSRYEGDDLSLFDSASNPDGSKRDTFTFGAGRRICPGMHVAERSLWLGIARLLWAFDIAPMEGVDGKPIIPDQDKLTQGFVCMPEEFPAKITPRSSGRAEIVRREWREAETKLLDRETKQWLSNPIKM</sequence>
<dbReference type="InParanoid" id="A0A1V8SER4"/>
<proteinExistence type="inferred from homology"/>
<accession>A0A1V8SER4</accession>
<keyword evidence="9" id="KW-1185">Reference proteome</keyword>
<comment type="similarity">
    <text evidence="1 7">Belongs to the cytochrome P450 family.</text>
</comment>
<evidence type="ECO:0000256" key="5">
    <source>
        <dbReference type="ARBA" id="ARBA00023033"/>
    </source>
</evidence>
<evidence type="ECO:0000313" key="8">
    <source>
        <dbReference type="EMBL" id="OQN97460.1"/>
    </source>
</evidence>
<dbReference type="CDD" id="cd11065">
    <property type="entry name" value="CYP64-like"/>
    <property type="match status" value="1"/>
</dbReference>
<keyword evidence="4 6" id="KW-0408">Iron</keyword>
<evidence type="ECO:0000256" key="6">
    <source>
        <dbReference type="PIRSR" id="PIRSR602401-1"/>
    </source>
</evidence>
<evidence type="ECO:0000256" key="1">
    <source>
        <dbReference type="ARBA" id="ARBA00010617"/>
    </source>
</evidence>
<dbReference type="InterPro" id="IPR001128">
    <property type="entry name" value="Cyt_P450"/>
</dbReference>
<dbReference type="InterPro" id="IPR036396">
    <property type="entry name" value="Cyt_P450_sf"/>
</dbReference>
<comment type="caution">
    <text evidence="8">The sequence shown here is derived from an EMBL/GenBank/DDBJ whole genome shotgun (WGS) entry which is preliminary data.</text>
</comment>
<evidence type="ECO:0000256" key="7">
    <source>
        <dbReference type="RuleBase" id="RU000461"/>
    </source>
</evidence>